<reference evidence="1 2" key="1">
    <citation type="journal article" date="2001" name="J. Bacteriol.">
        <title>Genome sequence and comparative analysis of the solvent-producing bacterium Clostridium acetobutylicum.</title>
        <authorList>
            <person name="Nolling J."/>
            <person name="Breton G."/>
            <person name="Omelchenko M.V."/>
            <person name="Makarova K.S."/>
            <person name="Zeng Q."/>
            <person name="Gibson R."/>
            <person name="Lee H.M."/>
            <person name="Dubois J."/>
            <person name="Qiu D."/>
            <person name="Hitti J."/>
            <person name="Wolf Y.I."/>
            <person name="Tatusov R.L."/>
            <person name="Sabathe F."/>
            <person name="Doucette-Stamm L."/>
            <person name="Soucaille P."/>
            <person name="Daly M.J."/>
            <person name="Bennett G.N."/>
            <person name="Koonin E.V."/>
            <person name="Smith D.R."/>
        </authorList>
    </citation>
    <scope>NUCLEOTIDE SEQUENCE [LARGE SCALE GENOMIC DNA]</scope>
    <source>
        <strain evidence="2">ATCC 824 / DSM 792 / JCM 1419 / LMG 5710 / VKM B-1787</strain>
    </source>
</reference>
<evidence type="ECO:0000313" key="2">
    <source>
        <dbReference type="Proteomes" id="UP000000814"/>
    </source>
</evidence>
<dbReference type="GeneID" id="45000024"/>
<dbReference type="PIR" id="G97333">
    <property type="entry name" value="G97333"/>
</dbReference>
<organism evidence="1 2">
    <name type="scientific">Clostridium acetobutylicum (strain ATCC 824 / DSM 792 / JCM 1419 / IAM 19013 / LMG 5710 / NBRC 13948 / NRRL B-527 / VKM B-1787 / 2291 / W)</name>
    <dbReference type="NCBI Taxonomy" id="272562"/>
    <lineage>
        <taxon>Bacteria</taxon>
        <taxon>Bacillati</taxon>
        <taxon>Bacillota</taxon>
        <taxon>Clostridia</taxon>
        <taxon>Eubacteriales</taxon>
        <taxon>Clostridiaceae</taxon>
        <taxon>Clostridium</taxon>
    </lineage>
</organism>
<keyword evidence="2" id="KW-1185">Reference proteome</keyword>
<dbReference type="RefSeq" id="WP_010966798.1">
    <property type="nucleotide sequence ID" value="NC_003030.1"/>
</dbReference>
<dbReference type="PATRIC" id="fig|272562.8.peg.3721"/>
<dbReference type="EMBL" id="AE001437">
    <property type="protein sequence ID" value="AAK81458.1"/>
    <property type="molecule type" value="Genomic_DNA"/>
</dbReference>
<dbReference type="OrthoDB" id="1935904at2"/>
<gene>
    <name evidence="1" type="ordered locus">CA_C3532</name>
</gene>
<name>Q97DE5_CLOAB</name>
<sequence>MEDIKTREEMLQQETNDLKGNILDDSVQEVSYEFVKSILSSFDKMLSELTTREQQKRLLHMLISKITINKVRDIESIELNINDNLIMYLNNGGEPSPDGGGSPSCI</sequence>
<dbReference type="AlphaFoldDB" id="Q97DE5"/>
<evidence type="ECO:0000313" key="1">
    <source>
        <dbReference type="EMBL" id="AAK81458.1"/>
    </source>
</evidence>
<dbReference type="HOGENOM" id="CLU_2218416_0_0_9"/>
<dbReference type="Proteomes" id="UP000000814">
    <property type="component" value="Chromosome"/>
</dbReference>
<dbReference type="KEGG" id="cac:CA_C3532"/>
<dbReference type="eggNOG" id="COG1961">
    <property type="taxonomic scope" value="Bacteria"/>
</dbReference>
<protein>
    <submittedName>
        <fullName evidence="1">Uncharacterized protein</fullName>
    </submittedName>
</protein>
<accession>Q97DE5</accession>
<dbReference type="STRING" id="272562.CA_C3532"/>
<proteinExistence type="predicted"/>